<proteinExistence type="predicted"/>
<dbReference type="InterPro" id="IPR053160">
    <property type="entry name" value="MFS_DHA3_Transporter"/>
</dbReference>
<evidence type="ECO:0000313" key="6">
    <source>
        <dbReference type="EMBL" id="KSV59617.1"/>
    </source>
</evidence>
<dbReference type="InterPro" id="IPR005829">
    <property type="entry name" value="Sugar_transporter_CS"/>
</dbReference>
<feature type="transmembrane region" description="Helical" evidence="5">
    <location>
        <begin position="20"/>
        <end position="41"/>
    </location>
</feature>
<sequence length="91" mass="10564">MNNRSSNNYLQGFSKIKKLYISIMLLYELADKLFGSIYIAFMRSKGLTLIQISRLFSIEQILLAIFDYPTGAISDKMGRKKWRLTDLLYGD</sequence>
<keyword evidence="7" id="KW-1185">Reference proteome</keyword>
<comment type="caution">
    <text evidence="6">The sequence shown here is derived from an EMBL/GenBank/DDBJ whole genome shotgun (WGS) entry which is preliminary data.</text>
</comment>
<evidence type="ECO:0000256" key="3">
    <source>
        <dbReference type="ARBA" id="ARBA00022989"/>
    </source>
</evidence>
<comment type="subcellular location">
    <subcellularLocation>
        <location evidence="1">Membrane</location>
        <topology evidence="1">Multi-pass membrane protein</topology>
    </subcellularLocation>
</comment>
<keyword evidence="3 5" id="KW-1133">Transmembrane helix</keyword>
<evidence type="ECO:0000313" key="7">
    <source>
        <dbReference type="Proteomes" id="UP000054874"/>
    </source>
</evidence>
<dbReference type="PROSITE" id="PS00216">
    <property type="entry name" value="SUGAR_TRANSPORT_1"/>
    <property type="match status" value="1"/>
</dbReference>
<accession>A0A0V8QGC6</accession>
<evidence type="ECO:0000256" key="4">
    <source>
        <dbReference type="ARBA" id="ARBA00023136"/>
    </source>
</evidence>
<dbReference type="STRING" id="290052.ASU35_01085"/>
<dbReference type="GO" id="GO:0016020">
    <property type="term" value="C:membrane"/>
    <property type="evidence" value="ECO:0007669"/>
    <property type="project" value="UniProtKB-SubCell"/>
</dbReference>
<evidence type="ECO:0000256" key="2">
    <source>
        <dbReference type="ARBA" id="ARBA00022692"/>
    </source>
</evidence>
<keyword evidence="2 5" id="KW-0812">Transmembrane</keyword>
<dbReference type="RefSeq" id="WP_058352148.1">
    <property type="nucleotide sequence ID" value="NZ_CABMMD010000112.1"/>
</dbReference>
<name>A0A0V8QGC6_9FIRM</name>
<organism evidence="6 7">
    <name type="scientific">Acetivibrio ethanolgignens</name>
    <dbReference type="NCBI Taxonomy" id="290052"/>
    <lineage>
        <taxon>Bacteria</taxon>
        <taxon>Bacillati</taxon>
        <taxon>Bacillota</taxon>
        <taxon>Clostridia</taxon>
        <taxon>Eubacteriales</taxon>
        <taxon>Oscillospiraceae</taxon>
        <taxon>Acetivibrio</taxon>
    </lineage>
</organism>
<gene>
    <name evidence="6" type="ORF">ASU35_01085</name>
</gene>
<dbReference type="GO" id="GO:0022857">
    <property type="term" value="F:transmembrane transporter activity"/>
    <property type="evidence" value="ECO:0007669"/>
    <property type="project" value="InterPro"/>
</dbReference>
<protein>
    <submittedName>
        <fullName evidence="6">Uncharacterized protein</fullName>
    </submittedName>
</protein>
<dbReference type="Gene3D" id="1.20.1250.20">
    <property type="entry name" value="MFS general substrate transporter like domains"/>
    <property type="match status" value="1"/>
</dbReference>
<dbReference type="InterPro" id="IPR036259">
    <property type="entry name" value="MFS_trans_sf"/>
</dbReference>
<evidence type="ECO:0000256" key="1">
    <source>
        <dbReference type="ARBA" id="ARBA00004141"/>
    </source>
</evidence>
<reference evidence="6 7" key="1">
    <citation type="submission" date="2015-11" db="EMBL/GenBank/DDBJ databases">
        <title>Butyribacter intestini gen. nov., sp. nov., a butyric acid-producing bacterium of the family Lachnospiraceae isolated from the human faeces.</title>
        <authorList>
            <person name="Zou Y."/>
            <person name="Xue W."/>
            <person name="Luo G."/>
            <person name="Lv M."/>
        </authorList>
    </citation>
    <scope>NUCLEOTIDE SEQUENCE [LARGE SCALE GENOMIC DNA]</scope>
    <source>
        <strain evidence="6 7">ACET-33324</strain>
    </source>
</reference>
<dbReference type="SUPFAM" id="SSF103473">
    <property type="entry name" value="MFS general substrate transporter"/>
    <property type="match status" value="1"/>
</dbReference>
<dbReference type="PANTHER" id="PTHR23530">
    <property type="entry name" value="TRANSPORT PROTEIN-RELATED"/>
    <property type="match status" value="1"/>
</dbReference>
<dbReference type="AlphaFoldDB" id="A0A0V8QGC6"/>
<dbReference type="EMBL" id="LNAM01000112">
    <property type="protein sequence ID" value="KSV59617.1"/>
    <property type="molecule type" value="Genomic_DNA"/>
</dbReference>
<evidence type="ECO:0000256" key="5">
    <source>
        <dbReference type="SAM" id="Phobius"/>
    </source>
</evidence>
<dbReference type="Proteomes" id="UP000054874">
    <property type="component" value="Unassembled WGS sequence"/>
</dbReference>
<keyword evidence="4 5" id="KW-0472">Membrane</keyword>
<dbReference type="PANTHER" id="PTHR23530:SF1">
    <property type="entry name" value="PERMEASE, MAJOR FACILITATOR SUPERFAMILY-RELATED"/>
    <property type="match status" value="1"/>
</dbReference>